<dbReference type="InterPro" id="IPR038720">
    <property type="entry name" value="YprB_RNase_H-like_dom"/>
</dbReference>
<dbReference type="EMBL" id="LAZR01000350">
    <property type="protein sequence ID" value="KKN73123.1"/>
    <property type="molecule type" value="Genomic_DNA"/>
</dbReference>
<accession>A0A0F9W4Z7</accession>
<dbReference type="Pfam" id="PF13482">
    <property type="entry name" value="RNase_H_2"/>
    <property type="match status" value="1"/>
</dbReference>
<comment type="caution">
    <text evidence="2">The sequence shown here is derived from an EMBL/GenBank/DDBJ whole genome shotgun (WGS) entry which is preliminary data.</text>
</comment>
<evidence type="ECO:0000259" key="1">
    <source>
        <dbReference type="Pfam" id="PF13482"/>
    </source>
</evidence>
<evidence type="ECO:0000313" key="2">
    <source>
        <dbReference type="EMBL" id="KKN73123.1"/>
    </source>
</evidence>
<proteinExistence type="predicted"/>
<dbReference type="GO" id="GO:0003676">
    <property type="term" value="F:nucleic acid binding"/>
    <property type="evidence" value="ECO:0007669"/>
    <property type="project" value="InterPro"/>
</dbReference>
<dbReference type="AlphaFoldDB" id="A0A0F9W4Z7"/>
<reference evidence="2" key="1">
    <citation type="journal article" date="2015" name="Nature">
        <title>Complex archaea that bridge the gap between prokaryotes and eukaryotes.</title>
        <authorList>
            <person name="Spang A."/>
            <person name="Saw J.H."/>
            <person name="Jorgensen S.L."/>
            <person name="Zaremba-Niedzwiedzka K."/>
            <person name="Martijn J."/>
            <person name="Lind A.E."/>
            <person name="van Eijk R."/>
            <person name="Schleper C."/>
            <person name="Guy L."/>
            <person name="Ettema T.J."/>
        </authorList>
    </citation>
    <scope>NUCLEOTIDE SEQUENCE</scope>
</reference>
<name>A0A0F9W4Z7_9ZZZZ</name>
<dbReference type="Gene3D" id="3.30.420.10">
    <property type="entry name" value="Ribonuclease H-like superfamily/Ribonuclease H"/>
    <property type="match status" value="1"/>
</dbReference>
<protein>
    <recommendedName>
        <fullName evidence="1">YprB ribonuclease H-like domain-containing protein</fullName>
    </recommendedName>
</protein>
<feature type="domain" description="YprB ribonuclease H-like" evidence="1">
    <location>
        <begin position="65"/>
        <end position="228"/>
    </location>
</feature>
<sequence length="239" mass="27647">MIIYKEKGNSMKNLPQIMKGLTNIKLANSQQLHWLLTHKCSHRHNYVRHFNCLIKDYNIKERVGFLDIETSNLKANFGIVLCWCILAEDGILYQDWLTKKDVLSGTEDKRVISTCIDTMETFDRVVGHYSTYFDIPFLRTRALIHGIPYPEFGTLLHTDVWRMAKTKLCLHSNRQDVIAESLQGKTVKTRISHPAWRKAMMGDEVACAEVVDHCNKDVVDLKKNYEALLPYCRVTKSSI</sequence>
<gene>
    <name evidence="2" type="ORF">LCGC14_0404320</name>
</gene>
<organism evidence="2">
    <name type="scientific">marine sediment metagenome</name>
    <dbReference type="NCBI Taxonomy" id="412755"/>
    <lineage>
        <taxon>unclassified sequences</taxon>
        <taxon>metagenomes</taxon>
        <taxon>ecological metagenomes</taxon>
    </lineage>
</organism>
<dbReference type="SUPFAM" id="SSF53098">
    <property type="entry name" value="Ribonuclease H-like"/>
    <property type="match status" value="1"/>
</dbReference>
<dbReference type="InterPro" id="IPR036397">
    <property type="entry name" value="RNaseH_sf"/>
</dbReference>
<dbReference type="InterPro" id="IPR012337">
    <property type="entry name" value="RNaseH-like_sf"/>
</dbReference>